<keyword evidence="1" id="KW-0812">Transmembrane</keyword>
<evidence type="ECO:0000313" key="3">
    <source>
        <dbReference type="Proteomes" id="UP000007435"/>
    </source>
</evidence>
<protein>
    <submittedName>
        <fullName evidence="2">Uncharacterized protein</fullName>
    </submittedName>
</protein>
<feature type="transmembrane region" description="Helical" evidence="1">
    <location>
        <begin position="118"/>
        <end position="136"/>
    </location>
</feature>
<organism evidence="2 3">
    <name type="scientific">Leadbetterella byssophila (strain DSM 17132 / JCM 16389 / KACC 11308 / NBRC 106382 / 4M15)</name>
    <dbReference type="NCBI Taxonomy" id="649349"/>
    <lineage>
        <taxon>Bacteria</taxon>
        <taxon>Pseudomonadati</taxon>
        <taxon>Bacteroidota</taxon>
        <taxon>Cytophagia</taxon>
        <taxon>Cytophagales</taxon>
        <taxon>Leadbetterellaceae</taxon>
        <taxon>Leadbetterella</taxon>
    </lineage>
</organism>
<feature type="transmembrane region" description="Helical" evidence="1">
    <location>
        <begin position="68"/>
        <end position="87"/>
    </location>
</feature>
<reference evidence="2 3" key="2">
    <citation type="journal article" date="2011" name="Stand. Genomic Sci.">
        <title>Complete genome sequence of Leadbetterella byssophila type strain (4M15).</title>
        <authorList>
            <person name="Abt B."/>
            <person name="Teshima H."/>
            <person name="Lucas S."/>
            <person name="Lapidus A."/>
            <person name="Del Rio T.G."/>
            <person name="Nolan M."/>
            <person name="Tice H."/>
            <person name="Cheng J.F."/>
            <person name="Pitluck S."/>
            <person name="Liolios K."/>
            <person name="Pagani I."/>
            <person name="Ivanova N."/>
            <person name="Mavromatis K."/>
            <person name="Pati A."/>
            <person name="Tapia R."/>
            <person name="Han C."/>
            <person name="Goodwin L."/>
            <person name="Chen A."/>
            <person name="Palaniappan K."/>
            <person name="Land M."/>
            <person name="Hauser L."/>
            <person name="Chang Y.J."/>
            <person name="Jeffries C.D."/>
            <person name="Rohde M."/>
            <person name="Goker M."/>
            <person name="Tindall B.J."/>
            <person name="Detter J.C."/>
            <person name="Woyke T."/>
            <person name="Bristow J."/>
            <person name="Eisen J.A."/>
            <person name="Markowitz V."/>
            <person name="Hugenholtz P."/>
            <person name="Klenk H.P."/>
            <person name="Kyrpides N.C."/>
        </authorList>
    </citation>
    <scope>NUCLEOTIDE SEQUENCE [LARGE SCALE GENOMIC DNA]</scope>
    <source>
        <strain evidence="3">DSM 17132 / JCM 16389 / KACC 11308 / NBRC 106382 / 4M15</strain>
    </source>
</reference>
<sequence>MNLYHGISDVILALIGLYVFFRYLVPLEFTSTILWESFVLSVVAAATFGALGFFGWEKGASISQFFQGLAAINGGIGLIGGSAALVFNKDISTFGSFGIITVGFILFILYAIFNIEQIGFWVPTVSMLLVLLIGIVGMIRGKIMVGLWIVVGVTFFALGTFRNALFGESDFNISLYHLLLAGGVLSLGMANAYSRKLMLH</sequence>
<feature type="transmembrane region" description="Helical" evidence="1">
    <location>
        <begin position="94"/>
        <end position="112"/>
    </location>
</feature>
<dbReference type="STRING" id="649349.Lbys_3110"/>
<evidence type="ECO:0000256" key="1">
    <source>
        <dbReference type="SAM" id="Phobius"/>
    </source>
</evidence>
<evidence type="ECO:0000313" key="2">
    <source>
        <dbReference type="EMBL" id="ADQ18771.1"/>
    </source>
</evidence>
<feature type="transmembrane region" description="Helical" evidence="1">
    <location>
        <begin position="173"/>
        <end position="193"/>
    </location>
</feature>
<keyword evidence="1" id="KW-0472">Membrane</keyword>
<dbReference type="OrthoDB" id="951869at2"/>
<keyword evidence="1" id="KW-1133">Transmembrane helix</keyword>
<dbReference type="RefSeq" id="WP_013409800.1">
    <property type="nucleotide sequence ID" value="NC_014655.1"/>
</dbReference>
<dbReference type="KEGG" id="lby:Lbys_3110"/>
<dbReference type="AlphaFoldDB" id="E4RUN5"/>
<dbReference type="HOGENOM" id="CLU_1364800_0_0_10"/>
<name>E4RUN5_LEAB4</name>
<feature type="transmembrane region" description="Helical" evidence="1">
    <location>
        <begin position="37"/>
        <end position="56"/>
    </location>
</feature>
<feature type="transmembrane region" description="Helical" evidence="1">
    <location>
        <begin position="6"/>
        <end position="25"/>
    </location>
</feature>
<accession>E4RUN5</accession>
<reference key="1">
    <citation type="submission" date="2010-11" db="EMBL/GenBank/DDBJ databases">
        <title>The complete genome of Leadbetterella byssophila DSM 17132.</title>
        <authorList>
            <consortium name="US DOE Joint Genome Institute (JGI-PGF)"/>
            <person name="Lucas S."/>
            <person name="Copeland A."/>
            <person name="Lapidus A."/>
            <person name="Glavina del Rio T."/>
            <person name="Dalin E."/>
            <person name="Tice H."/>
            <person name="Bruce D."/>
            <person name="Goodwin L."/>
            <person name="Pitluck S."/>
            <person name="Kyrpides N."/>
            <person name="Mavromatis K."/>
            <person name="Ivanova N."/>
            <person name="Teshima H."/>
            <person name="Brettin T."/>
            <person name="Detter J.C."/>
            <person name="Han C."/>
            <person name="Tapia R."/>
            <person name="Land M."/>
            <person name="Hauser L."/>
            <person name="Markowitz V."/>
            <person name="Cheng J.-F."/>
            <person name="Hugenholtz P."/>
            <person name="Woyke T."/>
            <person name="Wu D."/>
            <person name="Tindall B."/>
            <person name="Pomrenke H.G."/>
            <person name="Brambilla E."/>
            <person name="Klenk H.-P."/>
            <person name="Eisen J.A."/>
        </authorList>
    </citation>
    <scope>NUCLEOTIDE SEQUENCE [LARGE SCALE GENOMIC DNA]</scope>
    <source>
        <strain>DSM 17132</strain>
    </source>
</reference>
<proteinExistence type="predicted"/>
<dbReference type="EMBL" id="CP002305">
    <property type="protein sequence ID" value="ADQ18771.1"/>
    <property type="molecule type" value="Genomic_DNA"/>
</dbReference>
<dbReference type="Proteomes" id="UP000007435">
    <property type="component" value="Chromosome"/>
</dbReference>
<feature type="transmembrane region" description="Helical" evidence="1">
    <location>
        <begin position="143"/>
        <end position="161"/>
    </location>
</feature>
<gene>
    <name evidence="2" type="ordered locus">Lbys_3110</name>
</gene>
<keyword evidence="3" id="KW-1185">Reference proteome</keyword>